<sequence length="373" mass="42237">MPGRVVFGPNAINTLEILDNLPLPPLARENKSTVLPFLARPYRQPWLPPERPVDRDTLSFIAADRLETVENPDIKRVRDGLSVRHGTEWLEESWRYRTFFNEHEFSGAIPYHKDPKGYRFSFAPSGQHKIRAIPIASENSRRKLTSGAAYTPGTAASLQTLLESPSLACHWSQVILISPRPLGPTHILVAHADASHTGVTTGAVECAINDAVFTAHVPNLADPLPRRRDGELMPVQIHIPQLRSWLELISYMHKRSLNTLFKSLLPEWILHESFMALYGKDSVGLPQEVCARYAAEVIATYELYEIVKPAECIETAYATLDALRENLEHIGLFETELWDRLHLYMFVLREAKVIQARSESRLSSLEDGPKKWP</sequence>
<dbReference type="Proteomes" id="UP000814128">
    <property type="component" value="Unassembled WGS sequence"/>
</dbReference>
<protein>
    <submittedName>
        <fullName evidence="1">Uncharacterized protein</fullName>
    </submittedName>
</protein>
<accession>A0ACB8Q5S0</accession>
<reference evidence="1" key="1">
    <citation type="submission" date="2021-02" db="EMBL/GenBank/DDBJ databases">
        <authorList>
            <consortium name="DOE Joint Genome Institute"/>
            <person name="Ahrendt S."/>
            <person name="Looney B.P."/>
            <person name="Miyauchi S."/>
            <person name="Morin E."/>
            <person name="Drula E."/>
            <person name="Courty P.E."/>
            <person name="Chicoki N."/>
            <person name="Fauchery L."/>
            <person name="Kohler A."/>
            <person name="Kuo A."/>
            <person name="Labutti K."/>
            <person name="Pangilinan J."/>
            <person name="Lipzen A."/>
            <person name="Riley R."/>
            <person name="Andreopoulos W."/>
            <person name="He G."/>
            <person name="Johnson J."/>
            <person name="Barry K.W."/>
            <person name="Grigoriev I.V."/>
            <person name="Nagy L."/>
            <person name="Hibbett D."/>
            <person name="Henrissat B."/>
            <person name="Matheny P.B."/>
            <person name="Labbe J."/>
            <person name="Martin F."/>
        </authorList>
    </citation>
    <scope>NUCLEOTIDE SEQUENCE</scope>
    <source>
        <strain evidence="1">EC-137</strain>
    </source>
</reference>
<organism evidence="1 2">
    <name type="scientific">Vararia minispora EC-137</name>
    <dbReference type="NCBI Taxonomy" id="1314806"/>
    <lineage>
        <taxon>Eukaryota</taxon>
        <taxon>Fungi</taxon>
        <taxon>Dikarya</taxon>
        <taxon>Basidiomycota</taxon>
        <taxon>Agaricomycotina</taxon>
        <taxon>Agaricomycetes</taxon>
        <taxon>Russulales</taxon>
        <taxon>Lachnocladiaceae</taxon>
        <taxon>Vararia</taxon>
    </lineage>
</organism>
<reference evidence="1" key="2">
    <citation type="journal article" date="2022" name="New Phytol.">
        <title>Evolutionary transition to the ectomycorrhizal habit in the genomes of a hyperdiverse lineage of mushroom-forming fungi.</title>
        <authorList>
            <person name="Looney B."/>
            <person name="Miyauchi S."/>
            <person name="Morin E."/>
            <person name="Drula E."/>
            <person name="Courty P.E."/>
            <person name="Kohler A."/>
            <person name="Kuo A."/>
            <person name="LaButti K."/>
            <person name="Pangilinan J."/>
            <person name="Lipzen A."/>
            <person name="Riley R."/>
            <person name="Andreopoulos W."/>
            <person name="He G."/>
            <person name="Johnson J."/>
            <person name="Nolan M."/>
            <person name="Tritt A."/>
            <person name="Barry K.W."/>
            <person name="Grigoriev I.V."/>
            <person name="Nagy L.G."/>
            <person name="Hibbett D."/>
            <person name="Henrissat B."/>
            <person name="Matheny P.B."/>
            <person name="Labbe J."/>
            <person name="Martin F.M."/>
        </authorList>
    </citation>
    <scope>NUCLEOTIDE SEQUENCE</scope>
    <source>
        <strain evidence="1">EC-137</strain>
    </source>
</reference>
<keyword evidence="2" id="KW-1185">Reference proteome</keyword>
<comment type="caution">
    <text evidence="1">The sequence shown here is derived from an EMBL/GenBank/DDBJ whole genome shotgun (WGS) entry which is preliminary data.</text>
</comment>
<name>A0ACB8Q5S0_9AGAM</name>
<gene>
    <name evidence="1" type="ORF">K488DRAFT_91320</name>
</gene>
<evidence type="ECO:0000313" key="1">
    <source>
        <dbReference type="EMBL" id="KAI0027101.1"/>
    </source>
</evidence>
<proteinExistence type="predicted"/>
<dbReference type="EMBL" id="MU274005">
    <property type="protein sequence ID" value="KAI0027101.1"/>
    <property type="molecule type" value="Genomic_DNA"/>
</dbReference>
<evidence type="ECO:0000313" key="2">
    <source>
        <dbReference type="Proteomes" id="UP000814128"/>
    </source>
</evidence>